<feature type="domain" description="Helicase HerA central" evidence="1">
    <location>
        <begin position="158"/>
        <end position="315"/>
    </location>
</feature>
<gene>
    <name evidence="2" type="ORF">GU243_00545</name>
</gene>
<dbReference type="Gene3D" id="3.40.50.300">
    <property type="entry name" value="P-loop containing nucleotide triphosphate hydrolases"/>
    <property type="match status" value="2"/>
</dbReference>
<dbReference type="PANTHER" id="PTHR42957:SF1">
    <property type="entry name" value="HELICASE MJ1565-RELATED"/>
    <property type="match status" value="1"/>
</dbReference>
<dbReference type="Pfam" id="PF01935">
    <property type="entry name" value="DUF87"/>
    <property type="match status" value="1"/>
</dbReference>
<evidence type="ECO:0000259" key="1">
    <source>
        <dbReference type="Pfam" id="PF01935"/>
    </source>
</evidence>
<keyword evidence="3" id="KW-1185">Reference proteome</keyword>
<dbReference type="InterPro" id="IPR002789">
    <property type="entry name" value="HerA_central"/>
</dbReference>
<proteinExistence type="predicted"/>
<accession>A0A6P1NJ76</accession>
<dbReference type="Proteomes" id="UP000464186">
    <property type="component" value="Chromosome"/>
</dbReference>
<dbReference type="CDD" id="cd01127">
    <property type="entry name" value="TrwB_TraG_TraD_VirD4"/>
    <property type="match status" value="2"/>
</dbReference>
<evidence type="ECO:0000313" key="2">
    <source>
        <dbReference type="EMBL" id="QHK18524.1"/>
    </source>
</evidence>
<dbReference type="PANTHER" id="PTHR42957">
    <property type="entry name" value="HELICASE MJ1565-RELATED"/>
    <property type="match status" value="1"/>
</dbReference>
<reference evidence="2 3" key="1">
    <citation type="submission" date="2020-01" db="EMBL/GenBank/DDBJ databases">
        <title>Pseudarthrobacter psychrotolerans sp. nov., isolated from antarctic soil.</title>
        <authorList>
            <person name="Shin Y."/>
            <person name="Park W."/>
        </authorList>
    </citation>
    <scope>NUCLEOTIDE SEQUENCE [LARGE SCALE GENOMIC DNA]</scope>
    <source>
        <strain evidence="2 3">YJ56</strain>
    </source>
</reference>
<dbReference type="InterPro" id="IPR008571">
    <property type="entry name" value="HerA-like"/>
</dbReference>
<name>A0A6P1NJ76_9MICC</name>
<protein>
    <submittedName>
        <fullName evidence="2">DUF87 domain-containing protein</fullName>
    </submittedName>
</protein>
<dbReference type="SUPFAM" id="SSF52540">
    <property type="entry name" value="P-loop containing nucleoside triphosphate hydrolases"/>
    <property type="match status" value="1"/>
</dbReference>
<sequence length="659" mass="73138">MSRLDRRRSLGRITFVTADRFTVELNSNADGFTLVGFDGQHYVARIGSFVLIPLQDEYAVAEIIGLRDSERPHAGSSDLKFDDGHLLASTKFLDVVPLGTLPFEDSAPFRFGLSVYPALFSDVLYTQMEDLDRILDVTNNAQIDGDPTGATKMQAFSIGTSVVFDDYQVKVRVNEFFGGHSAVLGNTGSGKSCTVAAILQSVFEKSDAHPARGASFIILDTNGEYRRAFTELPEPIRRLYAPISGDVSTSVDLGHEAAGEGRLQLRLPHWFMTIDEWAMLLRASDRTQLPVLRMALGLTSLFSKHKGEKQNPEVDELKSHLLGTAVLTVLQQADGAPSAVTRIRGMLANYSSSHFSRDSVDSFLAVSYGQMSKQDALAAFAKSKVLDEVVFPEYDNSPFDFTHLGEALSLAILYEESHGNKQIRDYCSSLITRFNSVRDRPDFHFMRPAPAGLDPHELSTEAFVERLLGSFSSETASPRSQITIIDMNEVEDEIVQIASAIVGRLIFEKLRRTKRRNTTPVNIILEEAHRYIGSTPSLFAVDATPVFERIAKEGRKYGLFITLASQRPSELSKTVLSQCSNFVVHRIQNPEDLSHIRQMTPFISENVLKRLPSLPKQHALIFGSSVNVPTTFRVRDANPRPHSDDANISDLWFVSDPGT</sequence>
<dbReference type="InterPro" id="IPR027417">
    <property type="entry name" value="P-loop_NTPase"/>
</dbReference>
<organism evidence="2 3">
    <name type="scientific">Pseudarthrobacter psychrotolerans</name>
    <dbReference type="NCBI Taxonomy" id="2697569"/>
    <lineage>
        <taxon>Bacteria</taxon>
        <taxon>Bacillati</taxon>
        <taxon>Actinomycetota</taxon>
        <taxon>Actinomycetes</taxon>
        <taxon>Micrococcales</taxon>
        <taxon>Micrococcaceae</taxon>
        <taxon>Pseudarthrobacter</taxon>
    </lineage>
</organism>
<dbReference type="KEGG" id="psey:GU243_00545"/>
<evidence type="ECO:0000313" key="3">
    <source>
        <dbReference type="Proteomes" id="UP000464186"/>
    </source>
</evidence>
<dbReference type="EMBL" id="CP047898">
    <property type="protein sequence ID" value="QHK18524.1"/>
    <property type="molecule type" value="Genomic_DNA"/>
</dbReference>
<dbReference type="AlphaFoldDB" id="A0A6P1NJ76"/>